<evidence type="ECO:0000313" key="5">
    <source>
        <dbReference type="EMBL" id="MET3643792.1"/>
    </source>
</evidence>
<sequence length="116" mass="13060">MAEVTIYHNPNCSKSRAVLAIIEESKRPYRVIPYLEEPLSLEQLKDLCRQLNLPLRAVMRTDVPAYDDLGLADEHISEEALFAAIAQHPALLNRPIVVTDKGAALCRPIETVYHLL</sequence>
<dbReference type="PROSITE" id="PS51353">
    <property type="entry name" value="ARSC"/>
    <property type="match status" value="1"/>
</dbReference>
<evidence type="ECO:0000256" key="2">
    <source>
        <dbReference type="ARBA" id="ARBA00023002"/>
    </source>
</evidence>
<dbReference type="EMBL" id="JBEPMK010000001">
    <property type="protein sequence ID" value="MET3643792.1"/>
    <property type="molecule type" value="Genomic_DNA"/>
</dbReference>
<dbReference type="InterPro" id="IPR036249">
    <property type="entry name" value="Thioredoxin-like_sf"/>
</dbReference>
<protein>
    <recommendedName>
        <fullName evidence="3">arsenate reductase (glutathione/glutaredoxin)</fullName>
        <ecNumber evidence="3">1.20.4.1</ecNumber>
    </recommendedName>
</protein>
<dbReference type="PANTHER" id="PTHR30041">
    <property type="entry name" value="ARSENATE REDUCTASE"/>
    <property type="match status" value="1"/>
</dbReference>
<dbReference type="Proteomes" id="UP001549055">
    <property type="component" value="Unassembled WGS sequence"/>
</dbReference>
<evidence type="ECO:0000313" key="6">
    <source>
        <dbReference type="Proteomes" id="UP001549055"/>
    </source>
</evidence>
<dbReference type="RefSeq" id="WP_253363120.1">
    <property type="nucleotide sequence ID" value="NZ_JALJXU010000001.1"/>
</dbReference>
<dbReference type="Gene3D" id="3.40.30.10">
    <property type="entry name" value="Glutaredoxin"/>
    <property type="match status" value="1"/>
</dbReference>
<evidence type="ECO:0000256" key="3">
    <source>
        <dbReference type="ARBA" id="ARBA00038969"/>
    </source>
</evidence>
<keyword evidence="6" id="KW-1185">Reference proteome</keyword>
<accession>A0ABV2JIQ3</accession>
<dbReference type="InterPro" id="IPR006660">
    <property type="entry name" value="Arsenate_reductase-like"/>
</dbReference>
<organism evidence="5 6">
    <name type="scientific">Streptococcus gallinaceus</name>
    <dbReference type="NCBI Taxonomy" id="165758"/>
    <lineage>
        <taxon>Bacteria</taxon>
        <taxon>Bacillati</taxon>
        <taxon>Bacillota</taxon>
        <taxon>Bacilli</taxon>
        <taxon>Lactobacillales</taxon>
        <taxon>Streptococcaceae</taxon>
        <taxon>Streptococcus</taxon>
    </lineage>
</organism>
<evidence type="ECO:0000256" key="1">
    <source>
        <dbReference type="ARBA" id="ARBA00007198"/>
    </source>
</evidence>
<comment type="similarity">
    <text evidence="1 4">Belongs to the ArsC family.</text>
</comment>
<dbReference type="EC" id="1.20.4.1" evidence="3"/>
<dbReference type="Pfam" id="PF03960">
    <property type="entry name" value="ArsC"/>
    <property type="match status" value="1"/>
</dbReference>
<dbReference type="NCBIfam" id="TIGR00014">
    <property type="entry name" value="arsC"/>
    <property type="match status" value="1"/>
</dbReference>
<name>A0ABV2JIQ3_9STRE</name>
<dbReference type="GO" id="GO:0008794">
    <property type="term" value="F:arsenate reductase (glutaredoxin) activity"/>
    <property type="evidence" value="ECO:0007669"/>
    <property type="project" value="UniProtKB-EC"/>
</dbReference>
<keyword evidence="2 5" id="KW-0560">Oxidoreductase</keyword>
<evidence type="ECO:0000256" key="4">
    <source>
        <dbReference type="PROSITE-ProRule" id="PRU01282"/>
    </source>
</evidence>
<comment type="caution">
    <text evidence="5">The sequence shown here is derived from an EMBL/GenBank/DDBJ whole genome shotgun (WGS) entry which is preliminary data.</text>
</comment>
<dbReference type="PANTHER" id="PTHR30041:SF5">
    <property type="entry name" value="ARSENATE REDUCTASE-RELATED"/>
    <property type="match status" value="1"/>
</dbReference>
<dbReference type="CDD" id="cd03034">
    <property type="entry name" value="ArsC_ArsC"/>
    <property type="match status" value="1"/>
</dbReference>
<dbReference type="InterPro" id="IPR006659">
    <property type="entry name" value="Arsenate_reductase"/>
</dbReference>
<proteinExistence type="inferred from homology"/>
<gene>
    <name evidence="5" type="ORF">ABID27_000409</name>
</gene>
<dbReference type="SUPFAM" id="SSF52833">
    <property type="entry name" value="Thioredoxin-like"/>
    <property type="match status" value="1"/>
</dbReference>
<reference evidence="5 6" key="1">
    <citation type="submission" date="2024-06" db="EMBL/GenBank/DDBJ databases">
        <title>Genomic Encyclopedia of Type Strains, Phase IV (KMG-IV): sequencing the most valuable type-strain genomes for metagenomic binning, comparative biology and taxonomic classification.</title>
        <authorList>
            <person name="Goeker M."/>
        </authorList>
    </citation>
    <scope>NUCLEOTIDE SEQUENCE [LARGE SCALE GENOMIC DNA]</scope>
    <source>
        <strain evidence="5 6">DSM 15349</strain>
    </source>
</reference>